<protein>
    <submittedName>
        <fullName evidence="1">Uncharacterized protein</fullName>
    </submittedName>
</protein>
<proteinExistence type="predicted"/>
<accession>A0AAV7PXY1</accession>
<name>A0AAV7PXY1_PLEWA</name>
<evidence type="ECO:0000313" key="1">
    <source>
        <dbReference type="EMBL" id="KAJ1133043.1"/>
    </source>
</evidence>
<dbReference type="Proteomes" id="UP001066276">
    <property type="component" value="Chromosome 7"/>
</dbReference>
<keyword evidence="2" id="KW-1185">Reference proteome</keyword>
<dbReference type="AlphaFoldDB" id="A0AAV7PXY1"/>
<reference evidence="1" key="1">
    <citation type="journal article" date="2022" name="bioRxiv">
        <title>Sequencing and chromosome-scale assembly of the giantPleurodeles waltlgenome.</title>
        <authorList>
            <person name="Brown T."/>
            <person name="Elewa A."/>
            <person name="Iarovenko S."/>
            <person name="Subramanian E."/>
            <person name="Araus A.J."/>
            <person name="Petzold A."/>
            <person name="Susuki M."/>
            <person name="Suzuki K.-i.T."/>
            <person name="Hayashi T."/>
            <person name="Toyoda A."/>
            <person name="Oliveira C."/>
            <person name="Osipova E."/>
            <person name="Leigh N.D."/>
            <person name="Simon A."/>
            <person name="Yun M.H."/>
        </authorList>
    </citation>
    <scope>NUCLEOTIDE SEQUENCE</scope>
    <source>
        <strain evidence="1">20211129_DDA</strain>
        <tissue evidence="1">Liver</tissue>
    </source>
</reference>
<evidence type="ECO:0000313" key="2">
    <source>
        <dbReference type="Proteomes" id="UP001066276"/>
    </source>
</evidence>
<sequence>MLQDGRHRVVLHVFLVNGARENLKAYLSNRTYAEDECEKAFVTRPEIPKDCGLRSSACFSSFRRPVSLMAVICAQVADSDNTQAALCAHKQDTQLISSTIAP</sequence>
<comment type="caution">
    <text evidence="1">The sequence shown here is derived from an EMBL/GenBank/DDBJ whole genome shotgun (WGS) entry which is preliminary data.</text>
</comment>
<organism evidence="1 2">
    <name type="scientific">Pleurodeles waltl</name>
    <name type="common">Iberian ribbed newt</name>
    <dbReference type="NCBI Taxonomy" id="8319"/>
    <lineage>
        <taxon>Eukaryota</taxon>
        <taxon>Metazoa</taxon>
        <taxon>Chordata</taxon>
        <taxon>Craniata</taxon>
        <taxon>Vertebrata</taxon>
        <taxon>Euteleostomi</taxon>
        <taxon>Amphibia</taxon>
        <taxon>Batrachia</taxon>
        <taxon>Caudata</taxon>
        <taxon>Salamandroidea</taxon>
        <taxon>Salamandridae</taxon>
        <taxon>Pleurodelinae</taxon>
        <taxon>Pleurodeles</taxon>
    </lineage>
</organism>
<gene>
    <name evidence="1" type="ORF">NDU88_011343</name>
</gene>
<dbReference type="EMBL" id="JANPWB010000011">
    <property type="protein sequence ID" value="KAJ1133043.1"/>
    <property type="molecule type" value="Genomic_DNA"/>
</dbReference>